<evidence type="ECO:0008006" key="5">
    <source>
        <dbReference type="Google" id="ProtNLM"/>
    </source>
</evidence>
<organism evidence="3 4">
    <name type="scientific">Heracleum sosnowskyi</name>
    <dbReference type="NCBI Taxonomy" id="360622"/>
    <lineage>
        <taxon>Eukaryota</taxon>
        <taxon>Viridiplantae</taxon>
        <taxon>Streptophyta</taxon>
        <taxon>Embryophyta</taxon>
        <taxon>Tracheophyta</taxon>
        <taxon>Spermatophyta</taxon>
        <taxon>Magnoliopsida</taxon>
        <taxon>eudicotyledons</taxon>
        <taxon>Gunneridae</taxon>
        <taxon>Pentapetalae</taxon>
        <taxon>asterids</taxon>
        <taxon>campanulids</taxon>
        <taxon>Apiales</taxon>
        <taxon>Apiaceae</taxon>
        <taxon>Apioideae</taxon>
        <taxon>apioid superclade</taxon>
        <taxon>Tordylieae</taxon>
        <taxon>Tordyliinae</taxon>
        <taxon>Heracleum</taxon>
    </lineage>
</organism>
<evidence type="ECO:0000313" key="3">
    <source>
        <dbReference type="EMBL" id="KAK1383285.1"/>
    </source>
</evidence>
<dbReference type="SUPFAM" id="SSF53098">
    <property type="entry name" value="Ribonuclease H-like"/>
    <property type="match status" value="1"/>
</dbReference>
<accession>A0AAD8ICV2</accession>
<reference evidence="3" key="1">
    <citation type="submission" date="2023-02" db="EMBL/GenBank/DDBJ databases">
        <title>Genome of toxic invasive species Heracleum sosnowskyi carries increased number of genes despite the absence of recent whole-genome duplications.</title>
        <authorList>
            <person name="Schelkunov M."/>
            <person name="Shtratnikova V."/>
            <person name="Makarenko M."/>
            <person name="Klepikova A."/>
            <person name="Omelchenko D."/>
            <person name="Novikova G."/>
            <person name="Obukhova E."/>
            <person name="Bogdanov V."/>
            <person name="Penin A."/>
            <person name="Logacheva M."/>
        </authorList>
    </citation>
    <scope>NUCLEOTIDE SEQUENCE</scope>
    <source>
        <strain evidence="3">Hsosn_3</strain>
        <tissue evidence="3">Leaf</tissue>
    </source>
</reference>
<dbReference type="CDD" id="cd06222">
    <property type="entry name" value="RNase_H_like"/>
    <property type="match status" value="1"/>
</dbReference>
<name>A0AAD8ICV2_9APIA</name>
<evidence type="ECO:0000259" key="2">
    <source>
        <dbReference type="Pfam" id="PF13966"/>
    </source>
</evidence>
<dbReference type="AlphaFoldDB" id="A0AAD8ICV2"/>
<comment type="caution">
    <text evidence="3">The sequence shown here is derived from an EMBL/GenBank/DDBJ whole genome shotgun (WGS) entry which is preliminary data.</text>
</comment>
<dbReference type="GO" id="GO:0003676">
    <property type="term" value="F:nucleic acid binding"/>
    <property type="evidence" value="ECO:0007669"/>
    <property type="project" value="InterPro"/>
</dbReference>
<dbReference type="InterPro" id="IPR036397">
    <property type="entry name" value="RNaseH_sf"/>
</dbReference>
<dbReference type="Proteomes" id="UP001237642">
    <property type="component" value="Unassembled WGS sequence"/>
</dbReference>
<sequence>MAKWVSRWHSERNRGWNKWVRHKYNCSKSDSIEKCLEAGNPSVLVKDLLSVLSTEKFGSSLSKNNFRWQIGNGKDCLVWKDVWYKDRALEEVFKKLYQLSKWKDLELGLFIDLWDCYDHVGSVFWKRTLRSCEMALVGELNDCLRSVKLNAENDKLSWLSGKGIYTVKQGVQWMLSEQNLQVVNWKYIWKICAPPKVQIFLWKFQREVLPTRMLLKKRIGTHFGSTSCSLCDGEEESLIHLFWTCKIAREVWSLIFNWWSLILNQDFHFPRALHEIIERYKDASLKKAWKSVVAATLWSIWLMRNEKNFRGGKLSGNDVFFLIKVRVREWLMAGNMLKKEALVWWDLNPTGSLTRTKELRLKELLVHDCELTLFIDGSWKMQKTGIVYAGVGGVIKNSNGTKIMSFNGPVLEKGAFEVECKALELALEAMKGSNWRESKCMVLSDNASLVEEIEKFVVFQNQHSSMNQRLRFSLANAKIKIRKIDRVLNEEADFLARKGAHSRGLVFCWA</sequence>
<protein>
    <recommendedName>
        <fullName evidence="5">Reverse transcriptase</fullName>
    </recommendedName>
</protein>
<dbReference type="Pfam" id="PF13456">
    <property type="entry name" value="RVT_3"/>
    <property type="match status" value="1"/>
</dbReference>
<reference evidence="3" key="2">
    <citation type="submission" date="2023-05" db="EMBL/GenBank/DDBJ databases">
        <authorList>
            <person name="Schelkunov M.I."/>
        </authorList>
    </citation>
    <scope>NUCLEOTIDE SEQUENCE</scope>
    <source>
        <strain evidence="3">Hsosn_3</strain>
        <tissue evidence="3">Leaf</tissue>
    </source>
</reference>
<feature type="domain" description="Reverse transcriptase zinc-binding" evidence="2">
    <location>
        <begin position="166"/>
        <end position="252"/>
    </location>
</feature>
<dbReference type="InterPro" id="IPR044730">
    <property type="entry name" value="RNase_H-like_dom_plant"/>
</dbReference>
<dbReference type="InterPro" id="IPR002156">
    <property type="entry name" value="RNaseH_domain"/>
</dbReference>
<proteinExistence type="predicted"/>
<dbReference type="PANTHER" id="PTHR36617">
    <property type="entry name" value="PROTEIN, PUTATIVE-RELATED"/>
    <property type="match status" value="1"/>
</dbReference>
<dbReference type="Gene3D" id="3.30.420.10">
    <property type="entry name" value="Ribonuclease H-like superfamily/Ribonuclease H"/>
    <property type="match status" value="1"/>
</dbReference>
<dbReference type="GO" id="GO:0004523">
    <property type="term" value="F:RNA-DNA hybrid ribonuclease activity"/>
    <property type="evidence" value="ECO:0007669"/>
    <property type="project" value="InterPro"/>
</dbReference>
<dbReference type="InterPro" id="IPR012337">
    <property type="entry name" value="RNaseH-like_sf"/>
</dbReference>
<gene>
    <name evidence="3" type="ORF">POM88_021020</name>
</gene>
<keyword evidence="4" id="KW-1185">Reference proteome</keyword>
<evidence type="ECO:0000313" key="4">
    <source>
        <dbReference type="Proteomes" id="UP001237642"/>
    </source>
</evidence>
<dbReference type="PANTHER" id="PTHR36617:SF15">
    <property type="entry name" value="REVERSE TRANSCRIPTASE ZINC-BINDING DOMAIN-CONTAINING PROTEIN"/>
    <property type="match status" value="1"/>
</dbReference>
<dbReference type="EMBL" id="JAUIZM010000005">
    <property type="protein sequence ID" value="KAK1383285.1"/>
    <property type="molecule type" value="Genomic_DNA"/>
</dbReference>
<dbReference type="InterPro" id="IPR026960">
    <property type="entry name" value="RVT-Znf"/>
</dbReference>
<evidence type="ECO:0000259" key="1">
    <source>
        <dbReference type="Pfam" id="PF13456"/>
    </source>
</evidence>
<dbReference type="Pfam" id="PF13966">
    <property type="entry name" value="zf-RVT"/>
    <property type="match status" value="1"/>
</dbReference>
<feature type="domain" description="RNase H type-1" evidence="1">
    <location>
        <begin position="376"/>
        <end position="498"/>
    </location>
</feature>